<dbReference type="GeneID" id="109722406"/>
<dbReference type="AlphaFoldDB" id="A0A199V5P8"/>
<dbReference type="Gramene" id="Aco006022.1.mrna1">
    <property type="protein sequence ID" value="Aco006022.1.mrna1.cds1"/>
    <property type="gene ID" value="Aco006022.1.path1"/>
</dbReference>
<dbReference type="STRING" id="4615.A0A199V5P8"/>
<reference evidence="6" key="2">
    <citation type="submission" date="2025-04" db="UniProtKB">
        <authorList>
            <consortium name="RefSeq"/>
        </authorList>
    </citation>
    <scope>IDENTIFICATION</scope>
    <source>
        <tissue evidence="6">Leaf</tissue>
    </source>
</reference>
<evidence type="ECO:0000313" key="5">
    <source>
        <dbReference type="Proteomes" id="UP000515123"/>
    </source>
</evidence>
<dbReference type="Proteomes" id="UP000092600">
    <property type="component" value="Unassembled WGS sequence"/>
</dbReference>
<accession>A0A199V5P8</accession>
<dbReference type="RefSeq" id="XP_020106052.1">
    <property type="nucleotide sequence ID" value="XM_020250463.1"/>
</dbReference>
<evidence type="ECO:0000313" key="3">
    <source>
        <dbReference type="EMBL" id="OAY72211.1"/>
    </source>
</evidence>
<evidence type="ECO:0000313" key="6">
    <source>
        <dbReference type="RefSeq" id="XP_020106052.1"/>
    </source>
</evidence>
<protein>
    <submittedName>
        <fullName evidence="6">Uncharacterized protein LOC109722406</fullName>
    </submittedName>
</protein>
<dbReference type="GO" id="GO:0010150">
    <property type="term" value="P:leaf senescence"/>
    <property type="evidence" value="ECO:0007669"/>
    <property type="project" value="UniProtKB-ARBA"/>
</dbReference>
<dbReference type="InterPro" id="IPR007608">
    <property type="entry name" value="Senescence_reg_S40"/>
</dbReference>
<name>A0A199V5P8_ANACO</name>
<dbReference type="PANTHER" id="PTHR33083:SF87">
    <property type="entry name" value="OS01G0727500 PROTEIN"/>
    <property type="match status" value="1"/>
</dbReference>
<feature type="compositionally biased region" description="Basic and acidic residues" evidence="2">
    <location>
        <begin position="54"/>
        <end position="63"/>
    </location>
</feature>
<evidence type="ECO:0000256" key="1">
    <source>
        <dbReference type="ARBA" id="ARBA00034773"/>
    </source>
</evidence>
<dbReference type="PANTHER" id="PTHR33083">
    <property type="entry name" value="EXPRESSED PROTEIN"/>
    <property type="match status" value="1"/>
</dbReference>
<dbReference type="Pfam" id="PF04520">
    <property type="entry name" value="Senescence_reg"/>
    <property type="match status" value="1"/>
</dbReference>
<feature type="compositionally biased region" description="Acidic residues" evidence="2">
    <location>
        <begin position="64"/>
        <end position="78"/>
    </location>
</feature>
<dbReference type="EMBL" id="LSRQ01003219">
    <property type="protein sequence ID" value="OAY72211.1"/>
    <property type="molecule type" value="Genomic_DNA"/>
</dbReference>
<organism evidence="3 4">
    <name type="scientific">Ananas comosus</name>
    <name type="common">Pineapple</name>
    <name type="synonym">Ananas ananas</name>
    <dbReference type="NCBI Taxonomy" id="4615"/>
    <lineage>
        <taxon>Eukaryota</taxon>
        <taxon>Viridiplantae</taxon>
        <taxon>Streptophyta</taxon>
        <taxon>Embryophyta</taxon>
        <taxon>Tracheophyta</taxon>
        <taxon>Spermatophyta</taxon>
        <taxon>Magnoliopsida</taxon>
        <taxon>Liliopsida</taxon>
        <taxon>Poales</taxon>
        <taxon>Bromeliaceae</taxon>
        <taxon>Bromelioideae</taxon>
        <taxon>Ananas</taxon>
    </lineage>
</organism>
<sequence>MEELHEWEVMWPDSDDRHPPSASDGRASSEMKARVRGCSTTAAMDIPNRVRMLQGRDVRREENNDNDNDDNNDADDTEFTPPHILTSRRSGGGTRKVAFSLCSGQGRTLKGRDLSYVRNSVLRMTGFLEA</sequence>
<feature type="region of interest" description="Disordered" evidence="2">
    <location>
        <begin position="1"/>
        <end position="92"/>
    </location>
</feature>
<keyword evidence="5" id="KW-1185">Reference proteome</keyword>
<dbReference type="Proteomes" id="UP000515123">
    <property type="component" value="Linkage group 16"/>
</dbReference>
<evidence type="ECO:0000313" key="4">
    <source>
        <dbReference type="Proteomes" id="UP000092600"/>
    </source>
</evidence>
<proteinExistence type="inferred from homology"/>
<gene>
    <name evidence="6" type="primary">LOC109722406</name>
    <name evidence="3" type="ORF">ACMD2_23167</name>
</gene>
<comment type="similarity">
    <text evidence="1">Belongs to the senescence regulator S40 family.</text>
</comment>
<dbReference type="OrthoDB" id="672058at2759"/>
<feature type="compositionally biased region" description="Basic and acidic residues" evidence="2">
    <location>
        <begin position="1"/>
        <end position="19"/>
    </location>
</feature>
<reference evidence="3 4" key="1">
    <citation type="journal article" date="2016" name="DNA Res.">
        <title>The draft genome of MD-2 pineapple using hybrid error correction of long reads.</title>
        <authorList>
            <person name="Redwan R.M."/>
            <person name="Saidin A."/>
            <person name="Kumar S.V."/>
        </authorList>
    </citation>
    <scope>NUCLEOTIDE SEQUENCE [LARGE SCALE GENOMIC DNA]</scope>
    <source>
        <strain evidence="4">cv. MD2</strain>
        <tissue evidence="3">Leaf</tissue>
    </source>
</reference>
<evidence type="ECO:0000256" key="2">
    <source>
        <dbReference type="SAM" id="MobiDB-lite"/>
    </source>
</evidence>